<evidence type="ECO:0000313" key="2">
    <source>
        <dbReference type="EMBL" id="KAJ1348226.1"/>
    </source>
</evidence>
<gene>
    <name evidence="2" type="ORF">KIN20_003482</name>
</gene>
<dbReference type="EMBL" id="JAHQIW010000452">
    <property type="protein sequence ID" value="KAJ1348226.1"/>
    <property type="molecule type" value="Genomic_DNA"/>
</dbReference>
<protein>
    <submittedName>
        <fullName evidence="2">Uncharacterized protein</fullName>
    </submittedName>
</protein>
<comment type="caution">
    <text evidence="2">The sequence shown here is derived from an EMBL/GenBank/DDBJ whole genome shotgun (WGS) entry which is preliminary data.</text>
</comment>
<feature type="coiled-coil region" evidence="1">
    <location>
        <begin position="205"/>
        <end position="382"/>
    </location>
</feature>
<name>A0AAD5MIC0_PARTN</name>
<dbReference type="Proteomes" id="UP001196413">
    <property type="component" value="Unassembled WGS sequence"/>
</dbReference>
<keyword evidence="1" id="KW-0175">Coiled coil</keyword>
<feature type="coiled-coil region" evidence="1">
    <location>
        <begin position="415"/>
        <end position="449"/>
    </location>
</feature>
<feature type="coiled-coil region" evidence="1">
    <location>
        <begin position="491"/>
        <end position="525"/>
    </location>
</feature>
<keyword evidence="3" id="KW-1185">Reference proteome</keyword>
<evidence type="ECO:0000256" key="1">
    <source>
        <dbReference type="SAM" id="Coils"/>
    </source>
</evidence>
<organism evidence="2 3">
    <name type="scientific">Parelaphostrongylus tenuis</name>
    <name type="common">Meningeal worm</name>
    <dbReference type="NCBI Taxonomy" id="148309"/>
    <lineage>
        <taxon>Eukaryota</taxon>
        <taxon>Metazoa</taxon>
        <taxon>Ecdysozoa</taxon>
        <taxon>Nematoda</taxon>
        <taxon>Chromadorea</taxon>
        <taxon>Rhabditida</taxon>
        <taxon>Rhabditina</taxon>
        <taxon>Rhabditomorpha</taxon>
        <taxon>Strongyloidea</taxon>
        <taxon>Metastrongylidae</taxon>
        <taxon>Parelaphostrongylus</taxon>
    </lineage>
</organism>
<proteinExistence type="predicted"/>
<reference evidence="2" key="1">
    <citation type="submission" date="2021-06" db="EMBL/GenBank/DDBJ databases">
        <title>Parelaphostrongylus tenuis whole genome reference sequence.</title>
        <authorList>
            <person name="Garwood T.J."/>
            <person name="Larsen P.A."/>
            <person name="Fountain-Jones N.M."/>
            <person name="Garbe J.R."/>
            <person name="Macchietto M.G."/>
            <person name="Kania S.A."/>
            <person name="Gerhold R.W."/>
            <person name="Richards J.E."/>
            <person name="Wolf T.M."/>
        </authorList>
    </citation>
    <scope>NUCLEOTIDE SEQUENCE</scope>
    <source>
        <strain evidence="2">MNPRO001-30</strain>
        <tissue evidence="2">Meninges</tissue>
    </source>
</reference>
<dbReference type="AlphaFoldDB" id="A0AAD5MIC0"/>
<sequence length="692" mass="79618">MNSVYGLSVPSKSGSIFSSLEKQRVMELLNQIELHENNVCMTCARREAELKNWQELVDSLREEIAVITTETREIYTKLAERFSRSEVDIQSKSDIIRNLEFSLVMEQEARLVAETDLRNKTEECLSLLNSLEMLSTGAKEKEKMNEAILDQLRSELLEKDEKIKKDQATISALTDARSATEEISASLQEMVTSLSEQLKCVILEKEKAVTVRENAEAEIGELRAKVDKLTKQLDDSGNVRRDRATEETIERLTAENEDLTRKIIEAEEEHRRTVTDFMETQENHNQFVEILTRKVELFKQEKNEWSVEKERLVEEMEMLRKEDYKMRLLDEDRRSASKSEIEKLNSKIIELTSTRERQDDALDTLKKKLKHFEQDKIEWTIEKESLRGKIAALNEKLFTSNAAFDKQKSMSECHIEELNSEKNQLADQLRAADNSIIALQEKINCLEQTMNFVRTSLLASRNSFKWNASNLCIEFDTLQKEDDFRSAMEKIHNLTKEKAISDSEIANLQETLEQKQNDLASLRTKEASTSALYNEALVKISVLEEKLERRGDSMIERTVISPLSDKLEQTAVYDHKEDADVIDTSKPSSCQPQNFASSLKNLPTILKSSQPRRGRENYFDEETRKFNENSDIASDLLSEDGSTFLGTSTTEPADNLNTNDEEYCEFCSVSGHDTFSCSTFHLQRKAHSQTRH</sequence>
<accession>A0AAD5MIC0</accession>
<evidence type="ECO:0000313" key="3">
    <source>
        <dbReference type="Proteomes" id="UP001196413"/>
    </source>
</evidence>
<feature type="coiled-coil region" evidence="1">
    <location>
        <begin position="43"/>
        <end position="70"/>
    </location>
</feature>